<evidence type="ECO:0000313" key="1">
    <source>
        <dbReference type="EMBL" id="GJT96259.1"/>
    </source>
</evidence>
<protein>
    <submittedName>
        <fullName evidence="1">Uncharacterized protein</fullName>
    </submittedName>
</protein>
<gene>
    <name evidence="1" type="ORF">Tco_1091777</name>
</gene>
<accession>A0ABQ5I986</accession>
<organism evidence="1 2">
    <name type="scientific">Tanacetum coccineum</name>
    <dbReference type="NCBI Taxonomy" id="301880"/>
    <lineage>
        <taxon>Eukaryota</taxon>
        <taxon>Viridiplantae</taxon>
        <taxon>Streptophyta</taxon>
        <taxon>Embryophyta</taxon>
        <taxon>Tracheophyta</taxon>
        <taxon>Spermatophyta</taxon>
        <taxon>Magnoliopsida</taxon>
        <taxon>eudicotyledons</taxon>
        <taxon>Gunneridae</taxon>
        <taxon>Pentapetalae</taxon>
        <taxon>asterids</taxon>
        <taxon>campanulids</taxon>
        <taxon>Asterales</taxon>
        <taxon>Asteraceae</taxon>
        <taxon>Asteroideae</taxon>
        <taxon>Anthemideae</taxon>
        <taxon>Anthemidinae</taxon>
        <taxon>Tanacetum</taxon>
    </lineage>
</organism>
<name>A0ABQ5I986_9ASTR</name>
<comment type="caution">
    <text evidence="1">The sequence shown here is derived from an EMBL/GenBank/DDBJ whole genome shotgun (WGS) entry which is preliminary data.</text>
</comment>
<dbReference type="Proteomes" id="UP001151760">
    <property type="component" value="Unassembled WGS sequence"/>
</dbReference>
<sequence length="384" mass="44265">YDDDGNPARANIKQALDSNKDRHGGPMAGVDIDTLTMEQYLALSRENQALGVVKPEIEGNVNFEIKSQFMRELREDTFSGNKNEDAHDHIDQVRCQICEGPYLDKDCPLNEEVKQVKEVRYGELGRPTPFNRNNEEGKICRNNQKYIEEASMRQVKQDEWLKTFCHNLEKSQNHHDEIIQGLESRVTTLAKEIVTKTGKNEDCKEIFTNDGAPLYTPFYYSPKEIEYFLANSGFLDDDEFKNVTSIPDKDLKQTSPKQTTTHYIEPYVPPIPFPRRLEQHAEEALNHKTMESLKKIKVNRPFLKEIRQSDEYPKFMKDLVANKPLTMEDKDVRINRRCSALLLNQLPPKEKYHGSFILPCSIGRLDFNNALADLGNLVKVRVTA</sequence>
<dbReference type="EMBL" id="BQNB010020465">
    <property type="protein sequence ID" value="GJT96259.1"/>
    <property type="molecule type" value="Genomic_DNA"/>
</dbReference>
<reference evidence="1" key="2">
    <citation type="submission" date="2022-01" db="EMBL/GenBank/DDBJ databases">
        <authorList>
            <person name="Yamashiro T."/>
            <person name="Shiraishi A."/>
            <person name="Satake H."/>
            <person name="Nakayama K."/>
        </authorList>
    </citation>
    <scope>NUCLEOTIDE SEQUENCE</scope>
</reference>
<evidence type="ECO:0000313" key="2">
    <source>
        <dbReference type="Proteomes" id="UP001151760"/>
    </source>
</evidence>
<proteinExistence type="predicted"/>
<keyword evidence="2" id="KW-1185">Reference proteome</keyword>
<feature type="non-terminal residue" evidence="1">
    <location>
        <position position="1"/>
    </location>
</feature>
<reference evidence="1" key="1">
    <citation type="journal article" date="2022" name="Int. J. Mol. Sci.">
        <title>Draft Genome of Tanacetum Coccineum: Genomic Comparison of Closely Related Tanacetum-Family Plants.</title>
        <authorList>
            <person name="Yamashiro T."/>
            <person name="Shiraishi A."/>
            <person name="Nakayama K."/>
            <person name="Satake H."/>
        </authorList>
    </citation>
    <scope>NUCLEOTIDE SEQUENCE</scope>
</reference>